<sequence length="294" mass="33636">MADIRKLLQQIAKEEAKLYDTEFIAPCVGGGTVRAVVANLIYTFQPQPRDFEGWGIFQPINDRVAEVIDEPSLPQWVEYLGLLKPVRLNLLYPLRGQTWLAYPVNESDVQQRFGEAKPLPVHLVSEGGQFEGIIARIGGGGCWFEARDRRADPQITVQLRECLRGEMLPENVRFPGMTPEQRTAYDLAWQQTDAGQQQRRQRQVRNRPPRRINTRSEERQLQEALQQGGGELQDFRDRGDFWQVEWTTSNGERHTSAIDKNDLTVISSGICLSGRDRDFDLQSLVGVIEQSDEW</sequence>
<accession>A0A8J7DW27</accession>
<dbReference type="Proteomes" id="UP000654482">
    <property type="component" value="Unassembled WGS sequence"/>
</dbReference>
<feature type="compositionally biased region" description="Basic residues" evidence="1">
    <location>
        <begin position="199"/>
        <end position="213"/>
    </location>
</feature>
<name>A0A8J7DW27_9CYAN</name>
<evidence type="ECO:0000313" key="2">
    <source>
        <dbReference type="EMBL" id="MBE9116214.1"/>
    </source>
</evidence>
<dbReference type="AlphaFoldDB" id="A0A8J7DW27"/>
<comment type="caution">
    <text evidence="2">The sequence shown here is derived from an EMBL/GenBank/DDBJ whole genome shotgun (WGS) entry which is preliminary data.</text>
</comment>
<dbReference type="RefSeq" id="WP_194029308.1">
    <property type="nucleotide sequence ID" value="NZ_JADEWZ010000012.1"/>
</dbReference>
<proteinExistence type="predicted"/>
<keyword evidence="3" id="KW-1185">Reference proteome</keyword>
<evidence type="ECO:0000313" key="3">
    <source>
        <dbReference type="Proteomes" id="UP000654482"/>
    </source>
</evidence>
<dbReference type="EMBL" id="JADEWZ010000012">
    <property type="protein sequence ID" value="MBE9116214.1"/>
    <property type="molecule type" value="Genomic_DNA"/>
</dbReference>
<feature type="region of interest" description="Disordered" evidence="1">
    <location>
        <begin position="191"/>
        <end position="218"/>
    </location>
</feature>
<protein>
    <submittedName>
        <fullName evidence="2">Uncharacterized protein</fullName>
    </submittedName>
</protein>
<gene>
    <name evidence="2" type="ORF">IQ249_09930</name>
</gene>
<reference evidence="2" key="1">
    <citation type="submission" date="2020-10" db="EMBL/GenBank/DDBJ databases">
        <authorList>
            <person name="Castelo-Branco R."/>
            <person name="Eusebio N."/>
            <person name="Adriana R."/>
            <person name="Vieira A."/>
            <person name="Brugerolle De Fraissinette N."/>
            <person name="Rezende De Castro R."/>
            <person name="Schneider M.P."/>
            <person name="Vasconcelos V."/>
            <person name="Leao P.N."/>
        </authorList>
    </citation>
    <scope>NUCLEOTIDE SEQUENCE</scope>
    <source>
        <strain evidence="2">LEGE 07157</strain>
    </source>
</reference>
<evidence type="ECO:0000256" key="1">
    <source>
        <dbReference type="SAM" id="MobiDB-lite"/>
    </source>
</evidence>
<organism evidence="2 3">
    <name type="scientific">Lusitaniella coriacea LEGE 07157</name>
    <dbReference type="NCBI Taxonomy" id="945747"/>
    <lineage>
        <taxon>Bacteria</taxon>
        <taxon>Bacillati</taxon>
        <taxon>Cyanobacteriota</taxon>
        <taxon>Cyanophyceae</taxon>
        <taxon>Spirulinales</taxon>
        <taxon>Lusitaniellaceae</taxon>
        <taxon>Lusitaniella</taxon>
    </lineage>
</organism>